<organism evidence="1 2">
    <name type="scientific">Stenotrophomonas maltophilia</name>
    <name type="common">Pseudomonas maltophilia</name>
    <name type="synonym">Xanthomonas maltophilia</name>
    <dbReference type="NCBI Taxonomy" id="40324"/>
    <lineage>
        <taxon>Bacteria</taxon>
        <taxon>Pseudomonadati</taxon>
        <taxon>Pseudomonadota</taxon>
        <taxon>Gammaproteobacteria</taxon>
        <taxon>Lysobacterales</taxon>
        <taxon>Lysobacteraceae</taxon>
        <taxon>Stenotrophomonas</taxon>
        <taxon>Stenotrophomonas maltophilia group</taxon>
    </lineage>
</organism>
<dbReference type="EMBL" id="LYVI01000019">
    <property type="protein sequence ID" value="OBU59529.1"/>
    <property type="molecule type" value="Genomic_DNA"/>
</dbReference>
<accession>A0AAP7GN34</accession>
<name>A0AAP7GN34_STEMA</name>
<dbReference type="RefSeq" id="WP_065176251.1">
    <property type="nucleotide sequence ID" value="NZ_JAEDWE010000006.1"/>
</dbReference>
<evidence type="ECO:0000313" key="2">
    <source>
        <dbReference type="Proteomes" id="UP000092125"/>
    </source>
</evidence>
<comment type="caution">
    <text evidence="1">The sequence shown here is derived from an EMBL/GenBank/DDBJ whole genome shotgun (WGS) entry which is preliminary data.</text>
</comment>
<dbReference type="AlphaFoldDB" id="A0AAP7GN34"/>
<evidence type="ECO:0000313" key="1">
    <source>
        <dbReference type="EMBL" id="OBU59529.1"/>
    </source>
</evidence>
<gene>
    <name evidence="1" type="ORF">A9K56_18495</name>
</gene>
<reference evidence="1 2" key="1">
    <citation type="submission" date="2016-05" db="EMBL/GenBank/DDBJ databases">
        <title>Draft Genome Sequences of Stenotrophomonas maltophilia Strains Sm32COP, Sm41DVV, Sm46PAILV, SmF3, SmF22, SmSOFb1 and SmCVFa1, Isolated from Different Manures, in France.</title>
        <authorList>
            <person name="Nazaret S."/>
            <person name="Bodilis J."/>
        </authorList>
    </citation>
    <scope>NUCLEOTIDE SEQUENCE [LARGE SCALE GENOMIC DNA]</scope>
    <source>
        <strain evidence="1 2">Sm41DVV</strain>
    </source>
</reference>
<sequence>MGLTAAQIRILQDIADAQPVRGDAATWAVNAGFAVQAEDADIDLTPAGRHALAGQPGQEPG</sequence>
<protein>
    <submittedName>
        <fullName evidence="1">Uncharacterized protein</fullName>
    </submittedName>
</protein>
<proteinExistence type="predicted"/>
<dbReference type="Proteomes" id="UP000092125">
    <property type="component" value="Unassembled WGS sequence"/>
</dbReference>